<evidence type="ECO:0000256" key="11">
    <source>
        <dbReference type="ARBA" id="ARBA00022786"/>
    </source>
</evidence>
<evidence type="ECO:0000256" key="10">
    <source>
        <dbReference type="ARBA" id="ARBA00022771"/>
    </source>
</evidence>
<dbReference type="InterPro" id="IPR017907">
    <property type="entry name" value="Znf_RING_CS"/>
</dbReference>
<keyword evidence="9" id="KW-0677">Repeat</keyword>
<dbReference type="CDD" id="cd22584">
    <property type="entry name" value="Rcat_RBR_unk"/>
    <property type="match status" value="1"/>
</dbReference>
<protein>
    <recommendedName>
        <fullName evidence="6">RBR-type E3 ubiquitin transferase</fullName>
        <ecNumber evidence="6">2.3.2.31</ecNumber>
    </recommendedName>
</protein>
<accession>A0ABM1LVY8</accession>
<gene>
    <name evidence="17" type="primary">LOC107881710</name>
</gene>
<evidence type="ECO:0000313" key="16">
    <source>
        <dbReference type="Proteomes" id="UP000694861"/>
    </source>
</evidence>
<evidence type="ECO:0000259" key="15">
    <source>
        <dbReference type="PROSITE" id="PS51873"/>
    </source>
</evidence>
<comment type="similarity">
    <text evidence="5">Belongs to the RBR family. Ariadne subfamily.</text>
</comment>
<keyword evidence="7" id="KW-0808">Transferase</keyword>
<dbReference type="Gene3D" id="1.20.120.1750">
    <property type="match status" value="1"/>
</dbReference>
<dbReference type="InterPro" id="IPR031127">
    <property type="entry name" value="E3_UB_ligase_RBR"/>
</dbReference>
<evidence type="ECO:0000256" key="3">
    <source>
        <dbReference type="ARBA" id="ARBA00003976"/>
    </source>
</evidence>
<dbReference type="SUPFAM" id="SSF57850">
    <property type="entry name" value="RING/U-box"/>
    <property type="match status" value="3"/>
</dbReference>
<dbReference type="PROSITE" id="PS50089">
    <property type="entry name" value="ZF_RING_2"/>
    <property type="match status" value="1"/>
</dbReference>
<dbReference type="PROSITE" id="PS00518">
    <property type="entry name" value="ZF_RING_1"/>
    <property type="match status" value="1"/>
</dbReference>
<keyword evidence="8" id="KW-0479">Metal-binding</keyword>
<keyword evidence="12" id="KW-0862">Zinc</keyword>
<evidence type="ECO:0000256" key="5">
    <source>
        <dbReference type="ARBA" id="ARBA00005884"/>
    </source>
</evidence>
<comment type="catalytic activity">
    <reaction evidence="1">
        <text>[E2 ubiquitin-conjugating enzyme]-S-ubiquitinyl-L-cysteine + [acceptor protein]-L-lysine = [E2 ubiquitin-conjugating enzyme]-L-cysteine + [acceptor protein]-N(6)-ubiquitinyl-L-lysine.</text>
        <dbReference type="EC" id="2.3.2.31"/>
    </reaction>
</comment>
<reference evidence="17" key="2">
    <citation type="submission" date="2025-08" db="UniProtKB">
        <authorList>
            <consortium name="RefSeq"/>
        </authorList>
    </citation>
    <scope>IDENTIFICATION</scope>
</reference>
<feature type="domain" description="RING-type" evidence="15">
    <location>
        <begin position="27"/>
        <end position="241"/>
    </location>
</feature>
<evidence type="ECO:0000256" key="1">
    <source>
        <dbReference type="ARBA" id="ARBA00001798"/>
    </source>
</evidence>
<dbReference type="Gene3D" id="2.20.25.20">
    <property type="match status" value="1"/>
</dbReference>
<dbReference type="CDD" id="cd22582">
    <property type="entry name" value="BRcat_RBR_unk"/>
    <property type="match status" value="1"/>
</dbReference>
<proteinExistence type="inferred from homology"/>
<keyword evidence="16" id="KW-1185">Reference proteome</keyword>
<sequence length="241" mass="28027">MASSRVSHEVGKPSDWENIEYVPAVNNNFDCNICFEPEAAHQWFDIKNCSHGYCTECMVNYVVSNLQEKVTTIRCPDPDCASGWIEPEDCDWILPQEVYERWESALCEAAIPSSQKFYCPFSDCSEMLIIDDNGSELVRQSQCPHCRRLFCAQCKVAWHAEMECWEFQELNDDERGRQDIQLRNLANMEGWKRCPNCKFYVEKKTGCNVMKCRCRATFCYRCGQSLSLPKNQRHYCSYCTG</sequence>
<keyword evidence="10 13" id="KW-0863">Zinc-finger</keyword>
<reference evidence="16" key="1">
    <citation type="journal article" date="2012" name="Nat. Commun.">
        <title>The genome of Prunus mume.</title>
        <authorList>
            <person name="Zhang Q."/>
            <person name="Chen W."/>
            <person name="Sun L."/>
            <person name="Zhao F."/>
            <person name="Huang B."/>
            <person name="Yang W."/>
            <person name="Tao Y."/>
            <person name="Wang J."/>
            <person name="Yuan Z."/>
            <person name="Fan G."/>
            <person name="Xing Z."/>
            <person name="Han C."/>
            <person name="Pan H."/>
            <person name="Zhong X."/>
            <person name="Shi W."/>
            <person name="Liang X."/>
            <person name="Du D."/>
            <person name="Sun F."/>
            <person name="Xu Z."/>
            <person name="Hao R."/>
            <person name="Lv T."/>
            <person name="Lv Y."/>
            <person name="Zheng Z."/>
            <person name="Sun M."/>
            <person name="Luo L."/>
            <person name="Cai M."/>
            <person name="Gao Y."/>
            <person name="Wang J."/>
            <person name="Yin Y."/>
            <person name="Xu X."/>
            <person name="Cheng T."/>
            <person name="Wang J."/>
        </authorList>
    </citation>
    <scope>NUCLEOTIDE SEQUENCE [LARGE SCALE GENOMIC DNA]</scope>
</reference>
<dbReference type="Proteomes" id="UP000694861">
    <property type="component" value="Linkage group LG8"/>
</dbReference>
<evidence type="ECO:0000313" key="17">
    <source>
        <dbReference type="RefSeq" id="XP_016651565.1"/>
    </source>
</evidence>
<dbReference type="GeneID" id="107881710"/>
<dbReference type="SMART" id="SM00647">
    <property type="entry name" value="IBR"/>
    <property type="match status" value="2"/>
</dbReference>
<evidence type="ECO:0000256" key="13">
    <source>
        <dbReference type="PROSITE-ProRule" id="PRU00175"/>
    </source>
</evidence>
<evidence type="ECO:0000259" key="14">
    <source>
        <dbReference type="PROSITE" id="PS50089"/>
    </source>
</evidence>
<organism evidence="16 17">
    <name type="scientific">Prunus mume</name>
    <name type="common">Japanese apricot</name>
    <name type="synonym">Armeniaca mume</name>
    <dbReference type="NCBI Taxonomy" id="102107"/>
    <lineage>
        <taxon>Eukaryota</taxon>
        <taxon>Viridiplantae</taxon>
        <taxon>Streptophyta</taxon>
        <taxon>Embryophyta</taxon>
        <taxon>Tracheophyta</taxon>
        <taxon>Spermatophyta</taxon>
        <taxon>Magnoliopsida</taxon>
        <taxon>eudicotyledons</taxon>
        <taxon>Gunneridae</taxon>
        <taxon>Pentapetalae</taxon>
        <taxon>rosids</taxon>
        <taxon>fabids</taxon>
        <taxon>Rosales</taxon>
        <taxon>Rosaceae</taxon>
        <taxon>Amygdaloideae</taxon>
        <taxon>Amygdaleae</taxon>
        <taxon>Prunus</taxon>
    </lineage>
</organism>
<comment type="function">
    <text evidence="3">Might act as an E3 ubiquitin-protein ligase, or as part of E3 complex, which accepts ubiquitin from specific E2 ubiquitin-conjugating enzymes and then transfers it to substrates.</text>
</comment>
<dbReference type="PROSITE" id="PS51873">
    <property type="entry name" value="TRIAD"/>
    <property type="match status" value="1"/>
</dbReference>
<evidence type="ECO:0000256" key="2">
    <source>
        <dbReference type="ARBA" id="ARBA00001947"/>
    </source>
</evidence>
<dbReference type="RefSeq" id="XP_016651565.1">
    <property type="nucleotide sequence ID" value="XM_016796079.1"/>
</dbReference>
<dbReference type="Gene3D" id="3.30.40.10">
    <property type="entry name" value="Zinc/RING finger domain, C3HC4 (zinc finger)"/>
    <property type="match status" value="1"/>
</dbReference>
<name>A0ABM1LVY8_PRUMU</name>
<evidence type="ECO:0000256" key="12">
    <source>
        <dbReference type="ARBA" id="ARBA00022833"/>
    </source>
</evidence>
<dbReference type="PANTHER" id="PTHR11685">
    <property type="entry name" value="RBR FAMILY RING FINGER AND IBR DOMAIN-CONTAINING"/>
    <property type="match status" value="1"/>
</dbReference>
<evidence type="ECO:0000256" key="8">
    <source>
        <dbReference type="ARBA" id="ARBA00022723"/>
    </source>
</evidence>
<comment type="pathway">
    <text evidence="4">Protein modification; protein ubiquitination.</text>
</comment>
<dbReference type="InterPro" id="IPR013083">
    <property type="entry name" value="Znf_RING/FYVE/PHD"/>
</dbReference>
<evidence type="ECO:0000256" key="6">
    <source>
        <dbReference type="ARBA" id="ARBA00012251"/>
    </source>
</evidence>
<evidence type="ECO:0000256" key="7">
    <source>
        <dbReference type="ARBA" id="ARBA00022679"/>
    </source>
</evidence>
<evidence type="ECO:0000256" key="9">
    <source>
        <dbReference type="ARBA" id="ARBA00022737"/>
    </source>
</evidence>
<dbReference type="InterPro" id="IPR002867">
    <property type="entry name" value="IBR_dom"/>
</dbReference>
<feature type="domain" description="RING-type" evidence="14">
    <location>
        <begin position="31"/>
        <end position="76"/>
    </location>
</feature>
<evidence type="ECO:0000256" key="4">
    <source>
        <dbReference type="ARBA" id="ARBA00004906"/>
    </source>
</evidence>
<dbReference type="InterPro" id="IPR001841">
    <property type="entry name" value="Znf_RING"/>
</dbReference>
<dbReference type="InterPro" id="IPR044066">
    <property type="entry name" value="TRIAD_supradom"/>
</dbReference>
<dbReference type="EC" id="2.3.2.31" evidence="6"/>
<keyword evidence="11" id="KW-0833">Ubl conjugation pathway</keyword>
<dbReference type="Pfam" id="PF01485">
    <property type="entry name" value="IBR"/>
    <property type="match status" value="2"/>
</dbReference>
<comment type="cofactor">
    <cofactor evidence="2">
        <name>Zn(2+)</name>
        <dbReference type="ChEBI" id="CHEBI:29105"/>
    </cofactor>
</comment>